<dbReference type="InterPro" id="IPR002316">
    <property type="entry name" value="Pro-tRNA-ligase_IIa"/>
</dbReference>
<dbReference type="InterPro" id="IPR036621">
    <property type="entry name" value="Anticodon-bd_dom_sf"/>
</dbReference>
<evidence type="ECO:0000256" key="7">
    <source>
        <dbReference type="ARBA" id="ARBA00029731"/>
    </source>
</evidence>
<keyword evidence="3" id="KW-0547">Nucleotide-binding</keyword>
<dbReference type="Pfam" id="PF03129">
    <property type="entry name" value="HGTP_anticodon"/>
    <property type="match status" value="1"/>
</dbReference>
<keyword evidence="5" id="KW-0648">Protein biosynthesis</keyword>
<dbReference type="GO" id="GO:0006433">
    <property type="term" value="P:prolyl-tRNA aminoacylation"/>
    <property type="evidence" value="ECO:0007669"/>
    <property type="project" value="InterPro"/>
</dbReference>
<dbReference type="SUPFAM" id="SSF52954">
    <property type="entry name" value="Class II aaRS ABD-related"/>
    <property type="match status" value="1"/>
</dbReference>
<dbReference type="EC" id="6.1.1.15" evidence="1"/>
<gene>
    <name evidence="11" type="primary">ORF35672</name>
</gene>
<dbReference type="InterPro" id="IPR033730">
    <property type="entry name" value="ProRS_core_prok"/>
</dbReference>
<name>A0A0B6YSN1_9EUPU</name>
<dbReference type="GO" id="GO:0005524">
    <property type="term" value="F:ATP binding"/>
    <property type="evidence" value="ECO:0007669"/>
    <property type="project" value="UniProtKB-KW"/>
</dbReference>
<organism evidence="11">
    <name type="scientific">Arion vulgaris</name>
    <dbReference type="NCBI Taxonomy" id="1028688"/>
    <lineage>
        <taxon>Eukaryota</taxon>
        <taxon>Metazoa</taxon>
        <taxon>Spiralia</taxon>
        <taxon>Lophotrochozoa</taxon>
        <taxon>Mollusca</taxon>
        <taxon>Gastropoda</taxon>
        <taxon>Heterobranchia</taxon>
        <taxon>Euthyneura</taxon>
        <taxon>Panpulmonata</taxon>
        <taxon>Eupulmonata</taxon>
        <taxon>Stylommatophora</taxon>
        <taxon>Helicina</taxon>
        <taxon>Arionoidea</taxon>
        <taxon>Arionidae</taxon>
        <taxon>Arion</taxon>
    </lineage>
</organism>
<evidence type="ECO:0000256" key="8">
    <source>
        <dbReference type="ARBA" id="ARBA00047671"/>
    </source>
</evidence>
<evidence type="ECO:0000256" key="3">
    <source>
        <dbReference type="ARBA" id="ARBA00022741"/>
    </source>
</evidence>
<dbReference type="GO" id="GO:0004827">
    <property type="term" value="F:proline-tRNA ligase activity"/>
    <property type="evidence" value="ECO:0007669"/>
    <property type="project" value="UniProtKB-EC"/>
</dbReference>
<keyword evidence="4" id="KW-0067">ATP-binding</keyword>
<dbReference type="PANTHER" id="PTHR42753">
    <property type="entry name" value="MITOCHONDRIAL RIBOSOME PROTEIN L39/PROLYL-TRNA LIGASE FAMILY MEMBER"/>
    <property type="match status" value="1"/>
</dbReference>
<dbReference type="Gene3D" id="3.40.50.800">
    <property type="entry name" value="Anticodon-binding domain"/>
    <property type="match status" value="1"/>
</dbReference>
<dbReference type="PANTHER" id="PTHR42753:SF10">
    <property type="entry name" value="PROLINE--TRNA LIGASE, MITOCHONDRIAL-RELATED"/>
    <property type="match status" value="1"/>
</dbReference>
<dbReference type="GO" id="GO:0005739">
    <property type="term" value="C:mitochondrion"/>
    <property type="evidence" value="ECO:0007669"/>
    <property type="project" value="TreeGrafter"/>
</dbReference>
<dbReference type="SUPFAM" id="SSF55681">
    <property type="entry name" value="Class II aaRS and biotin synthetases"/>
    <property type="match status" value="1"/>
</dbReference>
<dbReference type="CDD" id="cd00779">
    <property type="entry name" value="ProRS_core_prok"/>
    <property type="match status" value="1"/>
</dbReference>
<evidence type="ECO:0000259" key="10">
    <source>
        <dbReference type="PROSITE" id="PS50862"/>
    </source>
</evidence>
<dbReference type="EMBL" id="HACG01012383">
    <property type="protein sequence ID" value="CEK59248.1"/>
    <property type="molecule type" value="Transcribed_RNA"/>
</dbReference>
<keyword evidence="2" id="KW-0436">Ligase</keyword>
<dbReference type="Gene3D" id="3.30.930.10">
    <property type="entry name" value="Bira Bifunctional Protein, Domain 2"/>
    <property type="match status" value="1"/>
</dbReference>
<dbReference type="AlphaFoldDB" id="A0A0B6YSN1"/>
<protein>
    <recommendedName>
        <fullName evidence="9">Probable proline--tRNA ligase, mitochondrial</fullName>
        <ecNumber evidence="1">6.1.1.15</ecNumber>
    </recommendedName>
    <alternativeName>
        <fullName evidence="7">Prolyl-tRNA synthetase</fullName>
    </alternativeName>
</protein>
<accession>A0A0B6YSN1</accession>
<evidence type="ECO:0000256" key="1">
    <source>
        <dbReference type="ARBA" id="ARBA00012831"/>
    </source>
</evidence>
<dbReference type="PRINTS" id="PR01046">
    <property type="entry name" value="TRNASYNTHPRO"/>
</dbReference>
<evidence type="ECO:0000256" key="6">
    <source>
        <dbReference type="ARBA" id="ARBA00023146"/>
    </source>
</evidence>
<proteinExistence type="predicted"/>
<comment type="catalytic activity">
    <reaction evidence="8">
        <text>tRNA(Pro) + L-proline + ATP = L-prolyl-tRNA(Pro) + AMP + diphosphate</text>
        <dbReference type="Rhea" id="RHEA:14305"/>
        <dbReference type="Rhea" id="RHEA-COMP:9700"/>
        <dbReference type="Rhea" id="RHEA-COMP:9702"/>
        <dbReference type="ChEBI" id="CHEBI:30616"/>
        <dbReference type="ChEBI" id="CHEBI:33019"/>
        <dbReference type="ChEBI" id="CHEBI:60039"/>
        <dbReference type="ChEBI" id="CHEBI:78442"/>
        <dbReference type="ChEBI" id="CHEBI:78532"/>
        <dbReference type="ChEBI" id="CHEBI:456215"/>
        <dbReference type="EC" id="6.1.1.15"/>
    </reaction>
</comment>
<evidence type="ECO:0000313" key="11">
    <source>
        <dbReference type="EMBL" id="CEK59248.1"/>
    </source>
</evidence>
<reference evidence="11" key="1">
    <citation type="submission" date="2014-12" db="EMBL/GenBank/DDBJ databases">
        <title>Insight into the proteome of Arion vulgaris.</title>
        <authorList>
            <person name="Aradska J."/>
            <person name="Bulat T."/>
            <person name="Smidak R."/>
            <person name="Sarate P."/>
            <person name="Gangsoo J."/>
            <person name="Sialana F."/>
            <person name="Bilban M."/>
            <person name="Lubec G."/>
        </authorList>
    </citation>
    <scope>NUCLEOTIDE SEQUENCE</scope>
    <source>
        <tissue evidence="11">Skin</tissue>
    </source>
</reference>
<keyword evidence="6" id="KW-0030">Aminoacyl-tRNA synthetase</keyword>
<evidence type="ECO:0000256" key="9">
    <source>
        <dbReference type="ARBA" id="ARBA00071545"/>
    </source>
</evidence>
<dbReference type="InterPro" id="IPR045864">
    <property type="entry name" value="aa-tRNA-synth_II/BPL/LPL"/>
</dbReference>
<evidence type="ECO:0000256" key="5">
    <source>
        <dbReference type="ARBA" id="ARBA00022917"/>
    </source>
</evidence>
<evidence type="ECO:0000256" key="2">
    <source>
        <dbReference type="ARBA" id="ARBA00022598"/>
    </source>
</evidence>
<dbReference type="InterPro" id="IPR050062">
    <property type="entry name" value="Pro-tRNA_synthetase"/>
</dbReference>
<evidence type="ECO:0000256" key="4">
    <source>
        <dbReference type="ARBA" id="ARBA00022840"/>
    </source>
</evidence>
<dbReference type="InterPro" id="IPR006195">
    <property type="entry name" value="aa-tRNA-synth_II"/>
</dbReference>
<dbReference type="InterPro" id="IPR004154">
    <property type="entry name" value="Anticodon-bd"/>
</dbReference>
<dbReference type="Pfam" id="PF00587">
    <property type="entry name" value="tRNA-synt_2b"/>
    <property type="match status" value="1"/>
</dbReference>
<dbReference type="InterPro" id="IPR002314">
    <property type="entry name" value="aa-tRNA-synt_IIb"/>
</dbReference>
<dbReference type="FunFam" id="3.30.930.10:FF:000042">
    <property type="entry name" value="probable proline--tRNA ligase, mitochondrial"/>
    <property type="match status" value="1"/>
</dbReference>
<feature type="domain" description="Aminoacyl-transfer RNA synthetases class-II family profile" evidence="10">
    <location>
        <begin position="63"/>
        <end position="343"/>
    </location>
</feature>
<sequence length="448" mass="51275">MSSYCYRRYVSRMFQNFGKLQPKSKSERHDQEPGLSCNSHKLMLYNDIIAPSYLGGFHMLPLGLRALEKLTRLVDYEMQAVGGQKIAMTSLAKENVWQKSGRWELAGAELFTLMDRQKHKFCLGPTHEELITNLLSSLSAVSYKQLPIRLYQITRKFRDEMAPKYGLLRGREFEMKDMYTFDTNKETALETYYTLCDAYDRIFDRLGVHYVKASGATGIIGGDLSHEYHYLVDIGQDSILTCDRCCVKMNKELASEDGQLPNSCQLPATECELQERKGIEVGHTFYLGNKYSSIFEATYKNQAGENIEYCMGCYGLGMTRILQAAIEVLSTEHNIRWPRLLAPHQIYIIPKKDGTRGDEYLAQAEHLSDLFTQRPQLRGEVVIDDRMTFTIGRRQIDADRLGYPYIVILGVKAMESTPLYEVIDTAKGQTIFMSKEQLLTFADTIETI</sequence>
<dbReference type="PROSITE" id="PS50862">
    <property type="entry name" value="AA_TRNA_LIGASE_II"/>
    <property type="match status" value="1"/>
</dbReference>